<dbReference type="Gene3D" id="1.10.3720.10">
    <property type="entry name" value="MetI-like"/>
    <property type="match status" value="1"/>
</dbReference>
<proteinExistence type="inferred from homology"/>
<dbReference type="PANTHER" id="PTHR43386">
    <property type="entry name" value="OLIGOPEPTIDE TRANSPORT SYSTEM PERMEASE PROTEIN APPC"/>
    <property type="match status" value="1"/>
</dbReference>
<dbReference type="InterPro" id="IPR000515">
    <property type="entry name" value="MetI-like"/>
</dbReference>
<protein>
    <submittedName>
        <fullName evidence="9">ABC transporter permease</fullName>
    </submittedName>
</protein>
<feature type="transmembrane region" description="Helical" evidence="7">
    <location>
        <begin position="49"/>
        <end position="69"/>
    </location>
</feature>
<evidence type="ECO:0000259" key="8">
    <source>
        <dbReference type="PROSITE" id="PS50928"/>
    </source>
</evidence>
<comment type="subcellular location">
    <subcellularLocation>
        <location evidence="1 7">Cell membrane</location>
        <topology evidence="1 7">Multi-pass membrane protein</topology>
    </subcellularLocation>
</comment>
<evidence type="ECO:0000256" key="5">
    <source>
        <dbReference type="ARBA" id="ARBA00022989"/>
    </source>
</evidence>
<evidence type="ECO:0000256" key="3">
    <source>
        <dbReference type="ARBA" id="ARBA00022475"/>
    </source>
</evidence>
<dbReference type="InterPro" id="IPR035906">
    <property type="entry name" value="MetI-like_sf"/>
</dbReference>
<keyword evidence="2 7" id="KW-0813">Transport</keyword>
<organism evidence="9 10">
    <name type="scientific">Sinomonas flava</name>
    <dbReference type="NCBI Taxonomy" id="496857"/>
    <lineage>
        <taxon>Bacteria</taxon>
        <taxon>Bacillati</taxon>
        <taxon>Actinomycetota</taxon>
        <taxon>Actinomycetes</taxon>
        <taxon>Micrococcales</taxon>
        <taxon>Micrococcaceae</taxon>
        <taxon>Sinomonas</taxon>
    </lineage>
</organism>
<evidence type="ECO:0000256" key="4">
    <source>
        <dbReference type="ARBA" id="ARBA00022692"/>
    </source>
</evidence>
<sequence length="348" mass="37180">MSQPTQQSELLAEQEALARPRTTGEGPVGPKGLSQGQIVRKRFLRHGGAVVGVSILAAILALAFTSVGWGPFAGWWKYGHTDITPLVHDGAPTLSLAPFRLGEHPFGQDRIGRDLFAMTMRGAQQSITVMLVIGLIAGAIGVVVGAVAGYFRGWADAVLMRLTDVVIIVPALLLAAVLSAVAGRRDEGTWFGAVAGQHGVLLLGVFLGFVLWVGLARLVRGEFLTLCEREFVDAARLSGASSMRIIVRHILPNAIGVVIVNVTLTMSSAILLETALSYLGVGVKAPDTSLGLLISQNQDAFSTRPWLFWWPGAFIVLICLSINVIGDGLRDAFDPRQRPFRASARSGR</sequence>
<dbReference type="InterPro" id="IPR050366">
    <property type="entry name" value="BP-dependent_transpt_permease"/>
</dbReference>
<feature type="transmembrane region" description="Helical" evidence="7">
    <location>
        <begin position="127"/>
        <end position="151"/>
    </location>
</feature>
<evidence type="ECO:0000313" key="9">
    <source>
        <dbReference type="EMBL" id="GAA2198392.1"/>
    </source>
</evidence>
<reference evidence="9 10" key="1">
    <citation type="journal article" date="2019" name="Int. J. Syst. Evol. Microbiol.">
        <title>The Global Catalogue of Microorganisms (GCM) 10K type strain sequencing project: providing services to taxonomists for standard genome sequencing and annotation.</title>
        <authorList>
            <consortium name="The Broad Institute Genomics Platform"/>
            <consortium name="The Broad Institute Genome Sequencing Center for Infectious Disease"/>
            <person name="Wu L."/>
            <person name="Ma J."/>
        </authorList>
    </citation>
    <scope>NUCLEOTIDE SEQUENCE [LARGE SCALE GENOMIC DNA]</scope>
    <source>
        <strain evidence="9 10">JCM 16034</strain>
    </source>
</reference>
<feature type="transmembrane region" description="Helical" evidence="7">
    <location>
        <begin position="158"/>
        <end position="180"/>
    </location>
</feature>
<dbReference type="EMBL" id="BAAAQW010000003">
    <property type="protein sequence ID" value="GAA2198392.1"/>
    <property type="molecule type" value="Genomic_DNA"/>
</dbReference>
<feature type="transmembrane region" description="Helical" evidence="7">
    <location>
        <begin position="307"/>
        <end position="326"/>
    </location>
</feature>
<accession>A0ABN3BPD0</accession>
<dbReference type="SUPFAM" id="SSF161098">
    <property type="entry name" value="MetI-like"/>
    <property type="match status" value="1"/>
</dbReference>
<dbReference type="RefSeq" id="WP_425564324.1">
    <property type="nucleotide sequence ID" value="NZ_BAAAQW010000003.1"/>
</dbReference>
<gene>
    <name evidence="9" type="ORF">GCM10009849_10900</name>
</gene>
<keyword evidence="10" id="KW-1185">Reference proteome</keyword>
<keyword evidence="4 7" id="KW-0812">Transmembrane</keyword>
<evidence type="ECO:0000256" key="1">
    <source>
        <dbReference type="ARBA" id="ARBA00004651"/>
    </source>
</evidence>
<evidence type="ECO:0000256" key="6">
    <source>
        <dbReference type="ARBA" id="ARBA00023136"/>
    </source>
</evidence>
<evidence type="ECO:0000256" key="7">
    <source>
        <dbReference type="RuleBase" id="RU363032"/>
    </source>
</evidence>
<dbReference type="PROSITE" id="PS50928">
    <property type="entry name" value="ABC_TM1"/>
    <property type="match status" value="1"/>
</dbReference>
<keyword evidence="5 7" id="KW-1133">Transmembrane helix</keyword>
<feature type="transmembrane region" description="Helical" evidence="7">
    <location>
        <begin position="200"/>
        <end position="219"/>
    </location>
</feature>
<comment type="similarity">
    <text evidence="7">Belongs to the binding-protein-dependent transport system permease family.</text>
</comment>
<comment type="caution">
    <text evidence="9">The sequence shown here is derived from an EMBL/GenBank/DDBJ whole genome shotgun (WGS) entry which is preliminary data.</text>
</comment>
<keyword evidence="3" id="KW-1003">Cell membrane</keyword>
<dbReference type="Proteomes" id="UP001500432">
    <property type="component" value="Unassembled WGS sequence"/>
</dbReference>
<evidence type="ECO:0000313" key="10">
    <source>
        <dbReference type="Proteomes" id="UP001500432"/>
    </source>
</evidence>
<dbReference type="PANTHER" id="PTHR43386:SF1">
    <property type="entry name" value="D,D-DIPEPTIDE TRANSPORT SYSTEM PERMEASE PROTEIN DDPC-RELATED"/>
    <property type="match status" value="1"/>
</dbReference>
<feature type="domain" description="ABC transmembrane type-1" evidence="8">
    <location>
        <begin position="127"/>
        <end position="326"/>
    </location>
</feature>
<dbReference type="Pfam" id="PF00528">
    <property type="entry name" value="BPD_transp_1"/>
    <property type="match status" value="1"/>
</dbReference>
<feature type="transmembrane region" description="Helical" evidence="7">
    <location>
        <begin position="250"/>
        <end position="272"/>
    </location>
</feature>
<dbReference type="CDD" id="cd06261">
    <property type="entry name" value="TM_PBP2"/>
    <property type="match status" value="1"/>
</dbReference>
<name>A0ABN3BPD0_9MICC</name>
<evidence type="ECO:0000256" key="2">
    <source>
        <dbReference type="ARBA" id="ARBA00022448"/>
    </source>
</evidence>
<keyword evidence="6 7" id="KW-0472">Membrane</keyword>